<name>A0A1M5RFF7_9ACTN</name>
<dbReference type="RefSeq" id="WP_073391725.1">
    <property type="nucleotide sequence ID" value="NZ_FQVU01000005.1"/>
</dbReference>
<reference evidence="2 3" key="1">
    <citation type="submission" date="2016-11" db="EMBL/GenBank/DDBJ databases">
        <authorList>
            <person name="Jaros S."/>
            <person name="Januszkiewicz K."/>
            <person name="Wedrychowicz H."/>
        </authorList>
    </citation>
    <scope>NUCLEOTIDE SEQUENCE [LARGE SCALE GENOMIC DNA]</scope>
    <source>
        <strain evidence="2 3">DSM 45627</strain>
    </source>
</reference>
<dbReference type="GO" id="GO:0003677">
    <property type="term" value="F:DNA binding"/>
    <property type="evidence" value="ECO:0007669"/>
    <property type="project" value="InterPro"/>
</dbReference>
<dbReference type="PROSITE" id="PS50943">
    <property type="entry name" value="HTH_CROC1"/>
    <property type="match status" value="1"/>
</dbReference>
<dbReference type="Proteomes" id="UP000186132">
    <property type="component" value="Unassembled WGS sequence"/>
</dbReference>
<gene>
    <name evidence="2" type="ORF">SAMN05443575_3534</name>
</gene>
<organism evidence="2 3">
    <name type="scientific">Jatrophihabitans endophyticus</name>
    <dbReference type="NCBI Taxonomy" id="1206085"/>
    <lineage>
        <taxon>Bacteria</taxon>
        <taxon>Bacillati</taxon>
        <taxon>Actinomycetota</taxon>
        <taxon>Actinomycetes</taxon>
        <taxon>Jatrophihabitantales</taxon>
        <taxon>Jatrophihabitantaceae</taxon>
        <taxon>Jatrophihabitans</taxon>
    </lineage>
</organism>
<dbReference type="AlphaFoldDB" id="A0A1M5RFF7"/>
<dbReference type="InterPro" id="IPR010982">
    <property type="entry name" value="Lambda_DNA-bd_dom_sf"/>
</dbReference>
<evidence type="ECO:0000313" key="3">
    <source>
        <dbReference type="Proteomes" id="UP000186132"/>
    </source>
</evidence>
<dbReference type="STRING" id="1206085.SAMN05443575_3534"/>
<accession>A0A1M5RFF7</accession>
<sequence>MSRANAASDALRRLRRAAGLSQEELAARSGVSARTIRTLESGGARRPHRDTVTAVADALGLDGADRAAFAASWRSDRLTMSEMFRSQSPARAMEEQLSRQRERIRDLVVDMSVEVRADRRWGLSRIRRTIEVVAAEGVDHIHWMFSFDPLVVDGAAFVAARCVNVAVTDSFVLPESGAKAFAGDLGRTFEQGERFVLEYEYDYEPAYLSGGRRAAADTEALFASATPMQVLVTDVTFDPRAVPARVWQVSQDSVAGPATVVRELSLGRFGHAQAVVCPVPSGVHGIRWSWD</sequence>
<dbReference type="Gene3D" id="1.10.260.40">
    <property type="entry name" value="lambda repressor-like DNA-binding domains"/>
    <property type="match status" value="1"/>
</dbReference>
<evidence type="ECO:0000313" key="2">
    <source>
        <dbReference type="EMBL" id="SHH25001.1"/>
    </source>
</evidence>
<dbReference type="InterPro" id="IPR001387">
    <property type="entry name" value="Cro/C1-type_HTH"/>
</dbReference>
<dbReference type="SMART" id="SM00530">
    <property type="entry name" value="HTH_XRE"/>
    <property type="match status" value="1"/>
</dbReference>
<dbReference type="SUPFAM" id="SSF47413">
    <property type="entry name" value="lambda repressor-like DNA-binding domains"/>
    <property type="match status" value="1"/>
</dbReference>
<protein>
    <submittedName>
        <fullName evidence="2">Helix-turn-helix domain-containing protein</fullName>
    </submittedName>
</protein>
<dbReference type="EMBL" id="FQVU01000005">
    <property type="protein sequence ID" value="SHH25001.1"/>
    <property type="molecule type" value="Genomic_DNA"/>
</dbReference>
<dbReference type="Pfam" id="PF13560">
    <property type="entry name" value="HTH_31"/>
    <property type="match status" value="1"/>
</dbReference>
<evidence type="ECO:0000259" key="1">
    <source>
        <dbReference type="PROSITE" id="PS50943"/>
    </source>
</evidence>
<keyword evidence="3" id="KW-1185">Reference proteome</keyword>
<feature type="domain" description="HTH cro/C1-type" evidence="1">
    <location>
        <begin position="11"/>
        <end position="66"/>
    </location>
</feature>
<dbReference type="CDD" id="cd00093">
    <property type="entry name" value="HTH_XRE"/>
    <property type="match status" value="1"/>
</dbReference>
<proteinExistence type="predicted"/>